<keyword evidence="6" id="KW-1185">Reference proteome</keyword>
<comment type="similarity">
    <text evidence="1 3">Belongs to the type-B carboxylesterase/lipase family.</text>
</comment>
<evidence type="ECO:0000313" key="5">
    <source>
        <dbReference type="EMBL" id="MBR9971158.1"/>
    </source>
</evidence>
<dbReference type="PROSITE" id="PS00122">
    <property type="entry name" value="CARBOXYLESTERASE_B_1"/>
    <property type="match status" value="1"/>
</dbReference>
<evidence type="ECO:0000256" key="1">
    <source>
        <dbReference type="ARBA" id="ARBA00005964"/>
    </source>
</evidence>
<dbReference type="Proteomes" id="UP000680714">
    <property type="component" value="Unassembled WGS sequence"/>
</dbReference>
<dbReference type="InterPro" id="IPR019826">
    <property type="entry name" value="Carboxylesterase_B_AS"/>
</dbReference>
<dbReference type="InterPro" id="IPR050309">
    <property type="entry name" value="Type-B_Carboxylest/Lipase"/>
</dbReference>
<dbReference type="InterPro" id="IPR002018">
    <property type="entry name" value="CarbesteraseB"/>
</dbReference>
<dbReference type="SUPFAM" id="SSF53474">
    <property type="entry name" value="alpha/beta-Hydrolases"/>
    <property type="match status" value="1"/>
</dbReference>
<evidence type="ECO:0000313" key="6">
    <source>
        <dbReference type="Proteomes" id="UP000680714"/>
    </source>
</evidence>
<keyword evidence="2 3" id="KW-0378">Hydrolase</keyword>
<evidence type="ECO:0000256" key="3">
    <source>
        <dbReference type="RuleBase" id="RU361235"/>
    </source>
</evidence>
<dbReference type="EMBL" id="JAGTUF010000003">
    <property type="protein sequence ID" value="MBR9971158.1"/>
    <property type="molecule type" value="Genomic_DNA"/>
</dbReference>
<protein>
    <recommendedName>
        <fullName evidence="3">Carboxylic ester hydrolase</fullName>
        <ecNumber evidence="3">3.1.1.-</ecNumber>
    </recommendedName>
</protein>
<comment type="caution">
    <text evidence="5">The sequence shown here is derived from an EMBL/GenBank/DDBJ whole genome shotgun (WGS) entry which is preliminary data.</text>
</comment>
<accession>A0ABS5I9Q6</accession>
<feature type="signal peptide" evidence="3">
    <location>
        <begin position="1"/>
        <end position="21"/>
    </location>
</feature>
<feature type="domain" description="Carboxylesterase type B" evidence="4">
    <location>
        <begin position="35"/>
        <end position="571"/>
    </location>
</feature>
<dbReference type="InterPro" id="IPR029058">
    <property type="entry name" value="AB_hydrolase_fold"/>
</dbReference>
<reference evidence="5 6" key="1">
    <citation type="submission" date="2021-04" db="EMBL/GenBank/DDBJ databases">
        <title>Magnetospirillum sulfuroxidans sp. nov., a facultative chemolithoautotrophic sulfur-oxidizing alphaproteobacterium isolated from freshwater sediment and proposals for Paramagetospirillum gen. nov., and Magnetospirillaceae fam. nov.</title>
        <authorList>
            <person name="Koziaeva V."/>
            <person name="Geelhoed J.S."/>
            <person name="Sorokin D.Y."/>
            <person name="Grouzdev D.S."/>
        </authorList>
    </citation>
    <scope>NUCLEOTIDE SEQUENCE [LARGE SCALE GENOMIC DNA]</scope>
    <source>
        <strain evidence="5 6">J10</strain>
    </source>
</reference>
<evidence type="ECO:0000259" key="4">
    <source>
        <dbReference type="Pfam" id="PF00135"/>
    </source>
</evidence>
<gene>
    <name evidence="5" type="ORF">KEC16_05460</name>
</gene>
<sequence length="613" mass="63932">MMKIFSVFAATFLLVALPAAAETAPKACAPGSTTTIAEGALCGMVSAKADDIFVYKGLPYASPPTPANNLRWMPPRPPQGWSGERPAVEFGAICPQYAADGITLQGDEDCLTLNVWTPKSAIGGKTALPVMVFIHGGSFTSGAGSLATYDGAALAAMGPVVVVTVNYRLGSLGFLFADKAAGGMLEHPIPGNLGLMDQQAALSWVKTNAAAFGGDPDKVTVFGESAGAMSVGLHHFAIPSSGPLFRASIMESNPMGVLYPVPAEASANGQEFIDALCGAAVAPQDCLPSFANLQDYSLRQVFRAANVYELNRLQNEADVGFLQSMPWGPVIDATLVSGQPLNGYTPQNLAHPKPFIFGMNGNEGVLFAGIACAAFASNHGEVNPNPAEAAQCLATGAKASMMNTRWYDGAIAALYGVDGLARITAFNDARGQTPYAVRSLKGTDFYNAAAQAMAAVSGDDTFICANLRSANRALTQAPRQPVYAYSFTQPPLFDLLAGSGSQACTPANGMVCHGDELAFVFNTLDVTTAEFNGVLPVPAANHHLAKAMGKAWTGFARDLSPPGAWRPYGQSGEALVWNGDGRAPVMTARLAADAHCRTLWDKVDGDGVKPAPP</sequence>
<dbReference type="PRINTS" id="PR00878">
    <property type="entry name" value="CHOLNESTRASE"/>
</dbReference>
<organism evidence="5 6">
    <name type="scientific">Magnetospirillum sulfuroxidans</name>
    <dbReference type="NCBI Taxonomy" id="611300"/>
    <lineage>
        <taxon>Bacteria</taxon>
        <taxon>Pseudomonadati</taxon>
        <taxon>Pseudomonadota</taxon>
        <taxon>Alphaproteobacteria</taxon>
        <taxon>Rhodospirillales</taxon>
        <taxon>Rhodospirillaceae</taxon>
        <taxon>Magnetospirillum</taxon>
    </lineage>
</organism>
<proteinExistence type="inferred from homology"/>
<feature type="chain" id="PRO_5044962635" description="Carboxylic ester hydrolase" evidence="3">
    <location>
        <begin position="22"/>
        <end position="613"/>
    </location>
</feature>
<dbReference type="PANTHER" id="PTHR11559">
    <property type="entry name" value="CARBOXYLESTERASE"/>
    <property type="match status" value="1"/>
</dbReference>
<keyword evidence="3" id="KW-0732">Signal</keyword>
<name>A0ABS5I9Q6_9PROT</name>
<dbReference type="EC" id="3.1.1.-" evidence="3"/>
<dbReference type="InterPro" id="IPR019819">
    <property type="entry name" value="Carboxylesterase_B_CS"/>
</dbReference>
<dbReference type="InterPro" id="IPR000997">
    <property type="entry name" value="Cholinesterase"/>
</dbReference>
<evidence type="ECO:0000256" key="2">
    <source>
        <dbReference type="ARBA" id="ARBA00022801"/>
    </source>
</evidence>
<dbReference type="PROSITE" id="PS00941">
    <property type="entry name" value="CARBOXYLESTERASE_B_2"/>
    <property type="match status" value="1"/>
</dbReference>
<dbReference type="Gene3D" id="3.40.50.1820">
    <property type="entry name" value="alpha/beta hydrolase"/>
    <property type="match status" value="1"/>
</dbReference>
<dbReference type="Pfam" id="PF00135">
    <property type="entry name" value="COesterase"/>
    <property type="match status" value="1"/>
</dbReference>